<name>A0A5S9QDH5_9GAMM</name>
<organism evidence="1 2">
    <name type="scientific">BD1-7 clade bacterium</name>
    <dbReference type="NCBI Taxonomy" id="2029982"/>
    <lineage>
        <taxon>Bacteria</taxon>
        <taxon>Pseudomonadati</taxon>
        <taxon>Pseudomonadota</taxon>
        <taxon>Gammaproteobacteria</taxon>
        <taxon>Cellvibrionales</taxon>
        <taxon>Spongiibacteraceae</taxon>
        <taxon>BD1-7 clade</taxon>
    </lineage>
</organism>
<dbReference type="EMBL" id="CACSIO010000023">
    <property type="protein sequence ID" value="CAA0116339.1"/>
    <property type="molecule type" value="Genomic_DNA"/>
</dbReference>
<accession>A0A5S9QDH5</accession>
<proteinExistence type="predicted"/>
<protein>
    <submittedName>
        <fullName evidence="1">Uncharacterized protein</fullName>
    </submittedName>
</protein>
<keyword evidence="2" id="KW-1185">Reference proteome</keyword>
<evidence type="ECO:0000313" key="2">
    <source>
        <dbReference type="Proteomes" id="UP000441399"/>
    </source>
</evidence>
<dbReference type="OrthoDB" id="9862009at2"/>
<evidence type="ECO:0000313" key="1">
    <source>
        <dbReference type="EMBL" id="CAA0116339.1"/>
    </source>
</evidence>
<dbReference type="AlphaFoldDB" id="A0A5S9QDH5"/>
<sequence length="346" mass="39742">MNPDNVPEFIWFSMAQKARLLKFSTQTSTPSEITEGETAAWAPSLPEKANDDLQSRQLHNNLMRYFRDTFYKAWNLDHLHLTYTPNDQYNHIDWAHKAADLRSAFNSQPYPESSGLRGKPFVQADLNGDPRSPPEDYHANTRIGEEYGEWFSAKGRLQFVVNQNGGVTLFQKMRALNQKALTENQGFPVLLWKVFPEKAILSNSESCVLYLNCSIHHDNVERFLSQHLWPALATDIDERYRPIGLFSIADRPVWGLNMPNENRWNRWFPPSIFYGDSACYIISHTLAASFVHAIQGDAQNNSEQRLVERAKSMNRELIQYLWKMPSTAQQAGQPRQPSSESTCTIS</sequence>
<gene>
    <name evidence="1" type="ORF">OPDIPICF_01841</name>
</gene>
<dbReference type="Proteomes" id="UP000441399">
    <property type="component" value="Unassembled WGS sequence"/>
</dbReference>
<reference evidence="1 2" key="1">
    <citation type="submission" date="2019-11" db="EMBL/GenBank/DDBJ databases">
        <authorList>
            <person name="Holert J."/>
        </authorList>
    </citation>
    <scope>NUCLEOTIDE SEQUENCE [LARGE SCALE GENOMIC DNA]</scope>
    <source>
        <strain evidence="1">SB11_3</strain>
    </source>
</reference>